<dbReference type="eggNOG" id="ENOG502RXXF">
    <property type="taxonomic scope" value="Eukaryota"/>
</dbReference>
<dbReference type="PANTHER" id="PTHR46067:SF27">
    <property type="entry name" value="ACYL-COA N-ACYLTRANSFERASES (NAT) SUPERFAMILY PROTEIN"/>
    <property type="match status" value="1"/>
</dbReference>
<reference evidence="3" key="1">
    <citation type="journal article" date="2013" name="Genome Biol.">
        <title>Reference genomes and transcriptomes of Nicotiana sylvestris and Nicotiana tomentosiformis.</title>
        <authorList>
            <person name="Sierro N."/>
            <person name="Battey J.N."/>
            <person name="Ouadi S."/>
            <person name="Bovet L."/>
            <person name="Goepfert S."/>
            <person name="Bakaher N."/>
            <person name="Peitsch M.C."/>
            <person name="Ivanov N.V."/>
        </authorList>
    </citation>
    <scope>NUCLEOTIDE SEQUENCE [LARGE SCALE GENOMIC DNA]</scope>
</reference>
<evidence type="ECO:0000313" key="3">
    <source>
        <dbReference type="Proteomes" id="UP000189701"/>
    </source>
</evidence>
<keyword evidence="1" id="KW-1133">Transmembrane helix</keyword>
<dbReference type="InterPro" id="IPR016181">
    <property type="entry name" value="Acyl_CoA_acyltransferase"/>
</dbReference>
<accession>A0A1U7XQH9</accession>
<keyword evidence="1" id="KW-0812">Transmembrane</keyword>
<protein>
    <submittedName>
        <fullName evidence="4">Uncharacterized protein LOC104240057</fullName>
    </submittedName>
</protein>
<dbReference type="PANTHER" id="PTHR46067">
    <property type="entry name" value="ACYL-COA N-ACYLTRANSFERASES (NAT) SUPERFAMILY PROTEIN"/>
    <property type="match status" value="1"/>
</dbReference>
<keyword evidence="3" id="KW-1185">Reference proteome</keyword>
<name>A0A1U7XQH9_NICSY</name>
<dbReference type="Gene3D" id="3.40.630.30">
    <property type="match status" value="1"/>
</dbReference>
<dbReference type="SUPFAM" id="SSF55729">
    <property type="entry name" value="Acyl-CoA N-acyltransferases (Nat)"/>
    <property type="match status" value="1"/>
</dbReference>
<evidence type="ECO:0000256" key="1">
    <source>
        <dbReference type="SAM" id="Phobius"/>
    </source>
</evidence>
<sequence length="153" mass="17693">MSSSWRRAIRIWIANQKEKKGNMNSLNSGCHSCRAELGYVLAYKYWGKGITIFSVLEWSNLERIEALVDINNIGSQRVLEKVGFLREGVLRKFMNIKGKSRDMVIFSLLYTDVVQHILEIKRRSQRKSFGNIVAVIYCLITIRTVIVLNHCLN</sequence>
<dbReference type="Proteomes" id="UP000189701">
    <property type="component" value="Unplaced"/>
</dbReference>
<proteinExistence type="predicted"/>
<organism evidence="3 4">
    <name type="scientific">Nicotiana sylvestris</name>
    <name type="common">Wood tobacco</name>
    <name type="synonym">South American tobacco</name>
    <dbReference type="NCBI Taxonomy" id="4096"/>
    <lineage>
        <taxon>Eukaryota</taxon>
        <taxon>Viridiplantae</taxon>
        <taxon>Streptophyta</taxon>
        <taxon>Embryophyta</taxon>
        <taxon>Tracheophyta</taxon>
        <taxon>Spermatophyta</taxon>
        <taxon>Magnoliopsida</taxon>
        <taxon>eudicotyledons</taxon>
        <taxon>Gunneridae</taxon>
        <taxon>Pentapetalae</taxon>
        <taxon>asterids</taxon>
        <taxon>lamiids</taxon>
        <taxon>Solanales</taxon>
        <taxon>Solanaceae</taxon>
        <taxon>Nicotianoideae</taxon>
        <taxon>Nicotianeae</taxon>
        <taxon>Nicotiana</taxon>
    </lineage>
</organism>
<dbReference type="InterPro" id="IPR000182">
    <property type="entry name" value="GNAT_dom"/>
</dbReference>
<dbReference type="Pfam" id="PF13302">
    <property type="entry name" value="Acetyltransf_3"/>
    <property type="match status" value="1"/>
</dbReference>
<evidence type="ECO:0000259" key="2">
    <source>
        <dbReference type="Pfam" id="PF13302"/>
    </source>
</evidence>
<keyword evidence="1" id="KW-0472">Membrane</keyword>
<reference evidence="4" key="2">
    <citation type="submission" date="2025-08" db="UniProtKB">
        <authorList>
            <consortium name="RefSeq"/>
        </authorList>
    </citation>
    <scope>IDENTIFICATION</scope>
    <source>
        <tissue evidence="4">Leaf</tissue>
    </source>
</reference>
<feature type="domain" description="N-acetyltransferase" evidence="2">
    <location>
        <begin position="29"/>
        <end position="84"/>
    </location>
</feature>
<feature type="transmembrane region" description="Helical" evidence="1">
    <location>
        <begin position="129"/>
        <end position="148"/>
    </location>
</feature>
<dbReference type="GO" id="GO:0016747">
    <property type="term" value="F:acyltransferase activity, transferring groups other than amino-acyl groups"/>
    <property type="evidence" value="ECO:0007669"/>
    <property type="project" value="InterPro"/>
</dbReference>
<dbReference type="AlphaFoldDB" id="A0A1U7XQH9"/>
<evidence type="ECO:0000313" key="4">
    <source>
        <dbReference type="RefSeq" id="XP_009793148.1"/>
    </source>
</evidence>
<dbReference type="RefSeq" id="XP_009793148.1">
    <property type="nucleotide sequence ID" value="XM_009794846.1"/>
</dbReference>
<gene>
    <name evidence="4" type="primary">LOC104240057</name>
</gene>